<dbReference type="AlphaFoldDB" id="A0A815Z8W0"/>
<keyword evidence="3" id="KW-1185">Reference proteome</keyword>
<evidence type="ECO:0000313" key="2">
    <source>
        <dbReference type="EMBL" id="CAF4449767.1"/>
    </source>
</evidence>
<gene>
    <name evidence="1" type="ORF">GPM918_LOCUS41149</name>
    <name evidence="2" type="ORF">SRO942_LOCUS42170</name>
</gene>
<evidence type="ECO:0000313" key="1">
    <source>
        <dbReference type="EMBL" id="CAF1581765.1"/>
    </source>
</evidence>
<evidence type="ECO:0008006" key="4">
    <source>
        <dbReference type="Google" id="ProtNLM"/>
    </source>
</evidence>
<dbReference type="Proteomes" id="UP000663829">
    <property type="component" value="Unassembled WGS sequence"/>
</dbReference>
<dbReference type="EMBL" id="CAJNOQ010031773">
    <property type="protein sequence ID" value="CAF1581765.1"/>
    <property type="molecule type" value="Genomic_DNA"/>
</dbReference>
<proteinExistence type="predicted"/>
<protein>
    <recommendedName>
        <fullName evidence="4">MULE transposase domain-containing protein</fullName>
    </recommendedName>
</protein>
<organism evidence="1 3">
    <name type="scientific">Didymodactylos carnosus</name>
    <dbReference type="NCBI Taxonomy" id="1234261"/>
    <lineage>
        <taxon>Eukaryota</taxon>
        <taxon>Metazoa</taxon>
        <taxon>Spiralia</taxon>
        <taxon>Gnathifera</taxon>
        <taxon>Rotifera</taxon>
        <taxon>Eurotatoria</taxon>
        <taxon>Bdelloidea</taxon>
        <taxon>Philodinida</taxon>
        <taxon>Philodinidae</taxon>
        <taxon>Didymodactylos</taxon>
    </lineage>
</organism>
<sequence>MNGQYPLIIGSDTTSEITKAVSKVFPPTTHLFCTRHVRQNIERQLTKTRVHQDDRQKLLEAIFDVPDSLIKSDNIEEFEDRLAEFEHLWNEIKNTNPNNYKHVMDFHDWFITYQAQNFQEHLIGGIRNAAGYVNQDGTAKLFYNNDNEALNHMLKNESYWERRPLSDVLESQSERAQIIRDYYAYQLPIRQPTTDFNIPATAGRKLGRKVFVGQQQP</sequence>
<accession>A0A815Z8W0</accession>
<dbReference type="EMBL" id="CAJOBC010097750">
    <property type="protein sequence ID" value="CAF4449767.1"/>
    <property type="molecule type" value="Genomic_DNA"/>
</dbReference>
<comment type="caution">
    <text evidence="1">The sequence shown here is derived from an EMBL/GenBank/DDBJ whole genome shotgun (WGS) entry which is preliminary data.</text>
</comment>
<reference evidence="1" key="1">
    <citation type="submission" date="2021-02" db="EMBL/GenBank/DDBJ databases">
        <authorList>
            <person name="Nowell W R."/>
        </authorList>
    </citation>
    <scope>NUCLEOTIDE SEQUENCE</scope>
</reference>
<name>A0A815Z8W0_9BILA</name>
<dbReference type="Proteomes" id="UP000681722">
    <property type="component" value="Unassembled WGS sequence"/>
</dbReference>
<evidence type="ECO:0000313" key="3">
    <source>
        <dbReference type="Proteomes" id="UP000663829"/>
    </source>
</evidence>
<dbReference type="OrthoDB" id="6121320at2759"/>